<dbReference type="NCBIfam" id="TIGR01221">
    <property type="entry name" value="rmlC"/>
    <property type="match status" value="1"/>
</dbReference>
<gene>
    <name evidence="8" type="primary">rfbC</name>
    <name evidence="8" type="ORF">C5L14_29805</name>
</gene>
<sequence>MIVEYLPIPEVVRVRPRRFGDARGYFSEVFNARVFRQQVADVEFVQDNEALSGAVGTLRGLHFQRSPMAQGKLIRVIRGAIFDVAVDIRKGSPSYGRHVSARLDGIDGDQLWVPVGFAHGYCTLEPDTLVAYKVTNYYSPADDGGILWSDPAIGIEWPVPAQGPVLSAKDLALPLLEDLPAHFSYNSEREDIA</sequence>
<name>A0A2S9Q3J3_9HYPH</name>
<protein>
    <recommendedName>
        <fullName evidence="4 7">dTDP-4-dehydrorhamnose 3,5-epimerase</fullName>
        <ecNumber evidence="3 7">5.1.3.13</ecNumber>
    </recommendedName>
    <alternativeName>
        <fullName evidence="7">Thymidine diphospho-4-keto-rhamnose 3,5-epimerase</fullName>
    </alternativeName>
</protein>
<proteinExistence type="inferred from homology"/>
<dbReference type="Proteomes" id="UP000237682">
    <property type="component" value="Unassembled WGS sequence"/>
</dbReference>
<comment type="subunit">
    <text evidence="7">Homodimer.</text>
</comment>
<reference evidence="8 9" key="1">
    <citation type="submission" date="2018-02" db="EMBL/GenBank/DDBJ databases">
        <title>Whole genome sequencing of endophytic bacterium.</title>
        <authorList>
            <person name="Eedara R."/>
            <person name="Podile A.R."/>
        </authorList>
    </citation>
    <scope>NUCLEOTIDE SEQUENCE [LARGE SCALE GENOMIC DNA]</scope>
    <source>
        <strain evidence="8 9">RP1T</strain>
    </source>
</reference>
<evidence type="ECO:0000256" key="2">
    <source>
        <dbReference type="ARBA" id="ARBA00001997"/>
    </source>
</evidence>
<evidence type="ECO:0000256" key="6">
    <source>
        <dbReference type="PIRSR" id="PIRSR600888-3"/>
    </source>
</evidence>
<feature type="site" description="Participates in a stacking interaction with the thymidine ring of dTDP-4-oxo-6-deoxyglucose" evidence="6">
    <location>
        <position position="138"/>
    </location>
</feature>
<dbReference type="PANTHER" id="PTHR21047:SF2">
    <property type="entry name" value="THYMIDINE DIPHOSPHO-4-KETO-RHAMNOSE 3,5-EPIMERASE"/>
    <property type="match status" value="1"/>
</dbReference>
<dbReference type="OrthoDB" id="9800680at2"/>
<comment type="function">
    <text evidence="2 7">Catalyzes the epimerization of the C3' and C5'positions of dTDP-6-deoxy-D-xylo-4-hexulose, forming dTDP-6-deoxy-L-lyxo-4-hexulose.</text>
</comment>
<accession>A0A2S9Q3J3</accession>
<dbReference type="InterPro" id="IPR014710">
    <property type="entry name" value="RmlC-like_jellyroll"/>
</dbReference>
<dbReference type="SUPFAM" id="SSF51182">
    <property type="entry name" value="RmlC-like cupins"/>
    <property type="match status" value="1"/>
</dbReference>
<dbReference type="PANTHER" id="PTHR21047">
    <property type="entry name" value="DTDP-6-DEOXY-D-GLUCOSE-3,5 EPIMERASE"/>
    <property type="match status" value="1"/>
</dbReference>
<dbReference type="InterPro" id="IPR011051">
    <property type="entry name" value="RmlC_Cupin_sf"/>
</dbReference>
<comment type="caution">
    <text evidence="8">The sequence shown here is derived from an EMBL/GenBank/DDBJ whole genome shotgun (WGS) entry which is preliminary data.</text>
</comment>
<dbReference type="UniPathway" id="UPA00124"/>
<comment type="similarity">
    <text evidence="7">Belongs to the dTDP-4-dehydrorhamnose 3,5-epimerase family.</text>
</comment>
<dbReference type="RefSeq" id="WP_105865696.1">
    <property type="nucleotide sequence ID" value="NZ_PUEJ01000020.1"/>
</dbReference>
<dbReference type="GO" id="GO:0019305">
    <property type="term" value="P:dTDP-rhamnose biosynthetic process"/>
    <property type="evidence" value="ECO:0007669"/>
    <property type="project" value="UniProtKB-UniRule"/>
</dbReference>
<organism evidence="8 9">
    <name type="scientific">Labrys okinawensis</name>
    <dbReference type="NCBI Taxonomy" id="346911"/>
    <lineage>
        <taxon>Bacteria</taxon>
        <taxon>Pseudomonadati</taxon>
        <taxon>Pseudomonadota</taxon>
        <taxon>Alphaproteobacteria</taxon>
        <taxon>Hyphomicrobiales</taxon>
        <taxon>Xanthobacteraceae</taxon>
        <taxon>Labrys</taxon>
    </lineage>
</organism>
<comment type="pathway">
    <text evidence="7">Carbohydrate biosynthesis; dTDP-L-rhamnose biosynthesis.</text>
</comment>
<evidence type="ECO:0000256" key="7">
    <source>
        <dbReference type="RuleBase" id="RU364069"/>
    </source>
</evidence>
<dbReference type="EC" id="5.1.3.13" evidence="3 7"/>
<evidence type="ECO:0000256" key="1">
    <source>
        <dbReference type="ARBA" id="ARBA00001298"/>
    </source>
</evidence>
<dbReference type="Pfam" id="PF00908">
    <property type="entry name" value="dTDP_sugar_isom"/>
    <property type="match status" value="1"/>
</dbReference>
<feature type="active site" description="Proton acceptor" evidence="5">
    <location>
        <position position="62"/>
    </location>
</feature>
<feature type="active site" description="Proton donor" evidence="5">
    <location>
        <position position="132"/>
    </location>
</feature>
<evidence type="ECO:0000313" key="8">
    <source>
        <dbReference type="EMBL" id="PRH83899.1"/>
    </source>
</evidence>
<evidence type="ECO:0000256" key="4">
    <source>
        <dbReference type="ARBA" id="ARBA00019595"/>
    </source>
</evidence>
<dbReference type="GO" id="GO:0005829">
    <property type="term" value="C:cytosol"/>
    <property type="evidence" value="ECO:0007669"/>
    <property type="project" value="TreeGrafter"/>
</dbReference>
<dbReference type="CDD" id="cd00438">
    <property type="entry name" value="cupin_RmlC"/>
    <property type="match status" value="1"/>
</dbReference>
<dbReference type="Gene3D" id="2.60.120.10">
    <property type="entry name" value="Jelly Rolls"/>
    <property type="match status" value="1"/>
</dbReference>
<dbReference type="EMBL" id="PUEJ01000020">
    <property type="protein sequence ID" value="PRH83899.1"/>
    <property type="molecule type" value="Genomic_DNA"/>
</dbReference>
<dbReference type="InterPro" id="IPR000888">
    <property type="entry name" value="RmlC-like"/>
</dbReference>
<evidence type="ECO:0000256" key="3">
    <source>
        <dbReference type="ARBA" id="ARBA00012098"/>
    </source>
</evidence>
<dbReference type="AlphaFoldDB" id="A0A2S9Q3J3"/>
<dbReference type="GO" id="GO:0008830">
    <property type="term" value="F:dTDP-4-dehydrorhamnose 3,5-epimerase activity"/>
    <property type="evidence" value="ECO:0007669"/>
    <property type="project" value="UniProtKB-UniRule"/>
</dbReference>
<keyword evidence="9" id="KW-1185">Reference proteome</keyword>
<comment type="catalytic activity">
    <reaction evidence="1 7">
        <text>dTDP-4-dehydro-6-deoxy-alpha-D-glucose = dTDP-4-dehydro-beta-L-rhamnose</text>
        <dbReference type="Rhea" id="RHEA:16969"/>
        <dbReference type="ChEBI" id="CHEBI:57649"/>
        <dbReference type="ChEBI" id="CHEBI:62830"/>
        <dbReference type="EC" id="5.1.3.13"/>
    </reaction>
</comment>
<dbReference type="GO" id="GO:0000271">
    <property type="term" value="P:polysaccharide biosynthetic process"/>
    <property type="evidence" value="ECO:0007669"/>
    <property type="project" value="TreeGrafter"/>
</dbReference>
<evidence type="ECO:0000313" key="9">
    <source>
        <dbReference type="Proteomes" id="UP000237682"/>
    </source>
</evidence>
<evidence type="ECO:0000256" key="5">
    <source>
        <dbReference type="PIRSR" id="PIRSR600888-1"/>
    </source>
</evidence>
<keyword evidence="7" id="KW-0413">Isomerase</keyword>